<evidence type="ECO:0000313" key="3">
    <source>
        <dbReference type="Proteomes" id="UP000250266"/>
    </source>
</evidence>
<accession>A0A8E2EBS3</accession>
<gene>
    <name evidence="2" type="ORF">K432DRAFT_404149</name>
</gene>
<proteinExistence type="predicted"/>
<feature type="compositionally biased region" description="Polar residues" evidence="1">
    <location>
        <begin position="10"/>
        <end position="29"/>
    </location>
</feature>
<reference evidence="2 3" key="1">
    <citation type="journal article" date="2016" name="Nat. Commun.">
        <title>Ectomycorrhizal ecology is imprinted in the genome of the dominant symbiotic fungus Cenococcum geophilum.</title>
        <authorList>
            <consortium name="DOE Joint Genome Institute"/>
            <person name="Peter M."/>
            <person name="Kohler A."/>
            <person name="Ohm R.A."/>
            <person name="Kuo A."/>
            <person name="Krutzmann J."/>
            <person name="Morin E."/>
            <person name="Arend M."/>
            <person name="Barry K.W."/>
            <person name="Binder M."/>
            <person name="Choi C."/>
            <person name="Clum A."/>
            <person name="Copeland A."/>
            <person name="Grisel N."/>
            <person name="Haridas S."/>
            <person name="Kipfer T."/>
            <person name="LaButti K."/>
            <person name="Lindquist E."/>
            <person name="Lipzen A."/>
            <person name="Maire R."/>
            <person name="Meier B."/>
            <person name="Mihaltcheva S."/>
            <person name="Molinier V."/>
            <person name="Murat C."/>
            <person name="Poggeler S."/>
            <person name="Quandt C.A."/>
            <person name="Sperisen C."/>
            <person name="Tritt A."/>
            <person name="Tisserant E."/>
            <person name="Crous P.W."/>
            <person name="Henrissat B."/>
            <person name="Nehls U."/>
            <person name="Egli S."/>
            <person name="Spatafora J.W."/>
            <person name="Grigoriev I.V."/>
            <person name="Martin F.M."/>
        </authorList>
    </citation>
    <scope>NUCLEOTIDE SEQUENCE [LARGE SCALE GENOMIC DNA]</scope>
    <source>
        <strain evidence="2 3">CBS 459.81</strain>
    </source>
</reference>
<dbReference type="Proteomes" id="UP000250266">
    <property type="component" value="Unassembled WGS sequence"/>
</dbReference>
<dbReference type="OrthoDB" id="89086at2759"/>
<feature type="compositionally biased region" description="Low complexity" evidence="1">
    <location>
        <begin position="229"/>
        <end position="243"/>
    </location>
</feature>
<keyword evidence="3" id="KW-1185">Reference proteome</keyword>
<dbReference type="AlphaFoldDB" id="A0A8E2EBS3"/>
<name>A0A8E2EBS3_9PEZI</name>
<organism evidence="2 3">
    <name type="scientific">Lepidopterella palustris CBS 459.81</name>
    <dbReference type="NCBI Taxonomy" id="1314670"/>
    <lineage>
        <taxon>Eukaryota</taxon>
        <taxon>Fungi</taxon>
        <taxon>Dikarya</taxon>
        <taxon>Ascomycota</taxon>
        <taxon>Pezizomycotina</taxon>
        <taxon>Dothideomycetes</taxon>
        <taxon>Pleosporomycetidae</taxon>
        <taxon>Mytilinidiales</taxon>
        <taxon>Argynnaceae</taxon>
        <taxon>Lepidopterella</taxon>
    </lineage>
</organism>
<feature type="region of interest" description="Disordered" evidence="1">
    <location>
        <begin position="213"/>
        <end position="248"/>
    </location>
</feature>
<evidence type="ECO:0000256" key="1">
    <source>
        <dbReference type="SAM" id="MobiDB-lite"/>
    </source>
</evidence>
<sequence>MAGSPINLPSAATPSLPTTAGASKHSATPIENDTANAIWTTSLENIVQYERSKTASPALIASLTPSTSPRDVPWSSTARAPRPWISCNSPPNKWGSRAGRYCGHATNTHHYMIMPKKLSLYIDNIPPENTGRKKSMGSFLNYEMRCPDRAVENCNFCKGAAVALGVVGWAFAPFGDGKEGQFDTSALKAAMESTSLSPGELQHTFQLEAPEIKPAADTSPNSPASPIPSDTSRNKSSNNNNLSRILGRYTNPRSHRRYTISPSTSIRYAI</sequence>
<feature type="region of interest" description="Disordered" evidence="1">
    <location>
        <begin position="1"/>
        <end position="29"/>
    </location>
</feature>
<dbReference type="EMBL" id="KV744935">
    <property type="protein sequence ID" value="OCK81052.1"/>
    <property type="molecule type" value="Genomic_DNA"/>
</dbReference>
<evidence type="ECO:0000313" key="2">
    <source>
        <dbReference type="EMBL" id="OCK81052.1"/>
    </source>
</evidence>
<protein>
    <submittedName>
        <fullName evidence="2">Uncharacterized protein</fullName>
    </submittedName>
</protein>